<keyword evidence="2" id="KW-1185">Reference proteome</keyword>
<protein>
    <submittedName>
        <fullName evidence="1">Uncharacterized protein</fullName>
    </submittedName>
</protein>
<dbReference type="EMBL" id="FOJI01000010">
    <property type="protein sequence ID" value="SEW33445.1"/>
    <property type="molecule type" value="Genomic_DNA"/>
</dbReference>
<dbReference type="STRING" id="99656.SAMN05421659_110113"/>
<dbReference type="AlphaFoldDB" id="A0A1I0R1F2"/>
<evidence type="ECO:0000313" key="1">
    <source>
        <dbReference type="EMBL" id="SEW33445.1"/>
    </source>
</evidence>
<evidence type="ECO:0000313" key="2">
    <source>
        <dbReference type="Proteomes" id="UP000199701"/>
    </source>
</evidence>
<proteinExistence type="predicted"/>
<reference evidence="1 2" key="1">
    <citation type="submission" date="2016-10" db="EMBL/GenBank/DDBJ databases">
        <authorList>
            <person name="de Groot N.N."/>
        </authorList>
    </citation>
    <scope>NUCLEOTIDE SEQUENCE [LARGE SCALE GENOMIC DNA]</scope>
    <source>
        <strain evidence="1 2">DSM 9179</strain>
    </source>
</reference>
<accession>A0A1I0R1F2</accession>
<organism evidence="1 2">
    <name type="scientific">[Clostridium] fimetarium</name>
    <dbReference type="NCBI Taxonomy" id="99656"/>
    <lineage>
        <taxon>Bacteria</taxon>
        <taxon>Bacillati</taxon>
        <taxon>Bacillota</taxon>
        <taxon>Clostridia</taxon>
        <taxon>Lachnospirales</taxon>
        <taxon>Lachnospiraceae</taxon>
    </lineage>
</organism>
<sequence length="39" mass="4419">MGIPRTLQLVSETLEFMYDVVGGIRKDFCARNIFKSAIV</sequence>
<name>A0A1I0R1F2_9FIRM</name>
<dbReference type="Proteomes" id="UP000199701">
    <property type="component" value="Unassembled WGS sequence"/>
</dbReference>
<gene>
    <name evidence="1" type="ORF">SAMN05421659_110113</name>
</gene>